<gene>
    <name evidence="1" type="ORF">NEILACOT_04220</name>
</gene>
<accession>D0W9K8</accession>
<comment type="caution">
    <text evidence="1">The sequence shown here is derived from an EMBL/GenBank/DDBJ whole genome shotgun (WGS) entry which is preliminary data.</text>
</comment>
<dbReference type="AlphaFoldDB" id="D0W9K8"/>
<proteinExistence type="predicted"/>
<protein>
    <submittedName>
        <fullName evidence="1">Uncharacterized protein</fullName>
    </submittedName>
</protein>
<dbReference type="EMBL" id="ACEQ02000012">
    <property type="protein sequence ID" value="EEZ75803.1"/>
    <property type="molecule type" value="Genomic_DNA"/>
</dbReference>
<reference evidence="1 2" key="1">
    <citation type="submission" date="2009-10" db="EMBL/GenBank/DDBJ databases">
        <authorList>
            <person name="Weinstock G."/>
            <person name="Sodergren E."/>
            <person name="Clifton S."/>
            <person name="Fulton L."/>
            <person name="Fulton B."/>
            <person name="Courtney L."/>
            <person name="Fronick C."/>
            <person name="Harrison M."/>
            <person name="Strong C."/>
            <person name="Farmer C."/>
            <person name="Delahaunty K."/>
            <person name="Markovic C."/>
            <person name="Hall O."/>
            <person name="Minx P."/>
            <person name="Tomlinson C."/>
            <person name="Mitreva M."/>
            <person name="Nelson J."/>
            <person name="Hou S."/>
            <person name="Wollam A."/>
            <person name="Pepin K.H."/>
            <person name="Johnson M."/>
            <person name="Bhonagiri V."/>
            <person name="Nash W.E."/>
            <person name="Warren W."/>
            <person name="Chinwalla A."/>
            <person name="Mardis E.R."/>
            <person name="Wilson R.K."/>
        </authorList>
    </citation>
    <scope>NUCLEOTIDE SEQUENCE [LARGE SCALE GENOMIC DNA]</scope>
    <source>
        <strain evidence="1 2">ATCC 23970</strain>
    </source>
</reference>
<dbReference type="Proteomes" id="UP000003843">
    <property type="component" value="Unassembled WGS sequence"/>
</dbReference>
<organism evidence="1 2">
    <name type="scientific">Neisseria lactamica ATCC 23970</name>
    <dbReference type="NCBI Taxonomy" id="546265"/>
    <lineage>
        <taxon>Bacteria</taxon>
        <taxon>Pseudomonadati</taxon>
        <taxon>Pseudomonadota</taxon>
        <taxon>Betaproteobacteria</taxon>
        <taxon>Neisseriales</taxon>
        <taxon>Neisseriaceae</taxon>
        <taxon>Neisseria</taxon>
    </lineage>
</organism>
<evidence type="ECO:0000313" key="2">
    <source>
        <dbReference type="Proteomes" id="UP000003843"/>
    </source>
</evidence>
<sequence>MRGIVFLHTERAGINPQRQQRDDKGEKADYIPKHCPSRFVKIISNTVPNLSQAHGQINLLTAVFHSFTLKTKKDT</sequence>
<evidence type="ECO:0000313" key="1">
    <source>
        <dbReference type="EMBL" id="EEZ75803.1"/>
    </source>
</evidence>
<name>D0W9K8_NEILA</name>